<reference evidence="2" key="1">
    <citation type="submission" date="2022-05" db="EMBL/GenBank/DDBJ databases">
        <title>Corynebacterium sp. TA-R-1 sp. nov., isolated from human feces.</title>
        <authorList>
            <person name="Shamsuzzaman M."/>
            <person name="Dahal R.H."/>
        </authorList>
    </citation>
    <scope>NUCLEOTIDE SEQUENCE</scope>
    <source>
        <strain evidence="2">TA-R-1</strain>
    </source>
</reference>
<feature type="transmembrane region" description="Helical" evidence="1">
    <location>
        <begin position="12"/>
        <end position="32"/>
    </location>
</feature>
<evidence type="ECO:0008006" key="4">
    <source>
        <dbReference type="Google" id="ProtNLM"/>
    </source>
</evidence>
<keyword evidence="3" id="KW-1185">Reference proteome</keyword>
<feature type="transmembrane region" description="Helical" evidence="1">
    <location>
        <begin position="63"/>
        <end position="82"/>
    </location>
</feature>
<dbReference type="Proteomes" id="UP001204000">
    <property type="component" value="Unassembled WGS sequence"/>
</dbReference>
<dbReference type="EMBL" id="JAMFTQ010000006">
    <property type="protein sequence ID" value="MCP1387876.1"/>
    <property type="molecule type" value="Genomic_DNA"/>
</dbReference>
<evidence type="ECO:0000313" key="3">
    <source>
        <dbReference type="Proteomes" id="UP001204000"/>
    </source>
</evidence>
<keyword evidence="1" id="KW-0812">Transmembrane</keyword>
<comment type="caution">
    <text evidence="2">The sequence shown here is derived from an EMBL/GenBank/DDBJ whole genome shotgun (WGS) entry which is preliminary data.</text>
</comment>
<organism evidence="2 3">
    <name type="scientific">Corynebacterium stercoris</name>
    <dbReference type="NCBI Taxonomy" id="2943490"/>
    <lineage>
        <taxon>Bacteria</taxon>
        <taxon>Bacillati</taxon>
        <taxon>Actinomycetota</taxon>
        <taxon>Actinomycetes</taxon>
        <taxon>Mycobacteriales</taxon>
        <taxon>Corynebacteriaceae</taxon>
        <taxon>Corynebacterium</taxon>
    </lineage>
</organism>
<keyword evidence="1" id="KW-0472">Membrane</keyword>
<proteinExistence type="predicted"/>
<evidence type="ECO:0000256" key="1">
    <source>
        <dbReference type="SAM" id="Phobius"/>
    </source>
</evidence>
<evidence type="ECO:0000313" key="2">
    <source>
        <dbReference type="EMBL" id="MCP1387876.1"/>
    </source>
</evidence>
<protein>
    <recommendedName>
        <fullName evidence="4">Alkaline shock response membrane anchor protein AmaP</fullName>
    </recommendedName>
</protein>
<name>A0ABT1G1I4_9CORY</name>
<keyword evidence="1" id="KW-1133">Transmembrane helix</keyword>
<sequence>MTKGLAAFDRVIVFILGLLLLLGGLIPAALYWDIPYVSEFLHDNFNRAELTEFPGRSGYETGLIIAAIIAFLLGLWFIVANIRSRAFSNREITAADPAHGETIINVQRVAEAACAALQTYEPIARAESRVAMVGDRPTATFTVTANPAYELDEAIAAIEAANEDFRVANHTMEIDTVWKLQLDRIAA</sequence>
<dbReference type="RefSeq" id="WP_253577799.1">
    <property type="nucleotide sequence ID" value="NZ_JAMFTQ010000006.1"/>
</dbReference>
<accession>A0ABT1G1I4</accession>
<gene>
    <name evidence="2" type="ORF">M5J20_06685</name>
</gene>